<dbReference type="InterPro" id="IPR005259">
    <property type="entry name" value="PriA"/>
</dbReference>
<reference evidence="10 11" key="1">
    <citation type="submission" date="2021-04" db="EMBL/GenBank/DDBJ databases">
        <title>Ruania sp. nov., isolated from sandy soil of mangrove forest.</title>
        <authorList>
            <person name="Ge X."/>
            <person name="Huang R."/>
            <person name="Liu W."/>
        </authorList>
    </citation>
    <scope>NUCLEOTIDE SEQUENCE [LARGE SCALE GENOMIC DNA]</scope>
    <source>
        <strain evidence="10 11">N2-46</strain>
    </source>
</reference>
<evidence type="ECO:0000256" key="2">
    <source>
        <dbReference type="ARBA" id="ARBA00022705"/>
    </source>
</evidence>
<dbReference type="PANTHER" id="PTHR30580">
    <property type="entry name" value="PRIMOSOMAL PROTEIN N"/>
    <property type="match status" value="1"/>
</dbReference>
<comment type="similarity">
    <text evidence="8">Belongs to the helicase family. PriA subfamily.</text>
</comment>
<feature type="domain" description="Primosomal protein N' 3' DNA-binding" evidence="9">
    <location>
        <begin position="32"/>
        <end position="131"/>
    </location>
</feature>
<keyword evidence="1 8" id="KW-0639">Primosome</keyword>
<dbReference type="Gene3D" id="3.40.1440.60">
    <property type="entry name" value="PriA, 3(prime) DNA-binding domain"/>
    <property type="match status" value="1"/>
</dbReference>
<keyword evidence="7 8" id="KW-0238">DNA-binding</keyword>
<evidence type="ECO:0000256" key="7">
    <source>
        <dbReference type="ARBA" id="ARBA00023125"/>
    </source>
</evidence>
<dbReference type="PANTHER" id="PTHR30580:SF0">
    <property type="entry name" value="PRIMOSOMAL PROTEIN N"/>
    <property type="match status" value="1"/>
</dbReference>
<feature type="binding site" evidence="8">
    <location>
        <position position="483"/>
    </location>
    <ligand>
        <name>Zn(2+)</name>
        <dbReference type="ChEBI" id="CHEBI:29105"/>
        <label>1</label>
    </ligand>
</feature>
<comment type="caution">
    <text evidence="10">The sequence shown here is derived from an EMBL/GenBank/DDBJ whole genome shotgun (WGS) entry which is preliminary data.</text>
</comment>
<proteinExistence type="inferred from homology"/>
<evidence type="ECO:0000256" key="8">
    <source>
        <dbReference type="HAMAP-Rule" id="MF_00983"/>
    </source>
</evidence>
<keyword evidence="3 8" id="KW-0479">Metal-binding</keyword>
<dbReference type="InterPro" id="IPR042115">
    <property type="entry name" value="PriA_3primeBD_sf"/>
</dbReference>
<feature type="binding site" evidence="8">
    <location>
        <position position="453"/>
    </location>
    <ligand>
        <name>Zn(2+)</name>
        <dbReference type="ChEBI" id="CHEBI:29105"/>
        <label>2</label>
    </ligand>
</feature>
<feature type="binding site" evidence="8">
    <location>
        <position position="468"/>
    </location>
    <ligand>
        <name>Zn(2+)</name>
        <dbReference type="ChEBI" id="CHEBI:29105"/>
        <label>2</label>
    </ligand>
</feature>
<gene>
    <name evidence="8" type="primary">priA</name>
    <name evidence="10" type="ORF">KCQ71_03120</name>
</gene>
<keyword evidence="6 8" id="KW-0067">ATP-binding</keyword>
<dbReference type="HAMAP" id="MF_00983">
    <property type="entry name" value="PriA"/>
    <property type="match status" value="1"/>
</dbReference>
<dbReference type="Proteomes" id="UP000826651">
    <property type="component" value="Unassembled WGS sequence"/>
</dbReference>
<dbReference type="InterPro" id="IPR027417">
    <property type="entry name" value="P-loop_NTPase"/>
</dbReference>
<sequence>MGPVPAPEQPSLLDPGIVAPAPVSARFAAVAQVLVDMPLPHLDHTFDYGIPDALDEAAQPGVRVKVRFAGTDRDGYLIARTSGTNHIGTLAPLRKVVSPLPVLTPAVHKLARAVARHYAGTSTDVLRLAIPPRHATAEKAVLAQPEAVPELPTSAAQLPALAPEERSAVEQAPLPDPTGPDVVLGPDRLAHWADYPGGAAFLRRIGAGDSPRAAWCALPGRIELGGAEHPHWAVAIAVAVLATRAGRRDAIVSVPDARDVATLGAALDALEIEHVVLTAEQGASARYRRFVRALTGRTHVVIGTRSAAFAPLPNLGLVVCWDDGDDLLAEPRAPYPHTREVLVQRADLAGAAALVGGFARTPEAQLLVADGWARSLQADRAVVRARAPRVIAPGEADLAREGEGGRARIPAPAITLARRALAHGPVLVQVPRAGYLPVVACARCRTPARCSHCHGPLRLDRADAPPQCRWCGRHATAWACGECGATAVRAMRTGAGRTAEELGRAFPGVPVTVSGRDGGVLDRVPASPRLVVATPGAEPPADGGYAGALLLDAALITNRPELSAGVEALRRWLRAAALVRSSGDGGEVMILGQGAPVPVQALVRWDPVGHAGRELSERQELSFPPLVRLATLTGGSGALASMMRHLRLPAEAEVLGPVPVEDTGGPDPSAEEETLRTLVRMDRRAGDELSVALTQAQAIRSARKEPGTVRVRIDPDHLW</sequence>
<evidence type="ECO:0000256" key="4">
    <source>
        <dbReference type="ARBA" id="ARBA00022741"/>
    </source>
</evidence>
<evidence type="ECO:0000256" key="3">
    <source>
        <dbReference type="ARBA" id="ARBA00022723"/>
    </source>
</evidence>
<feature type="binding site" evidence="8">
    <location>
        <position position="471"/>
    </location>
    <ligand>
        <name>Zn(2+)</name>
        <dbReference type="ChEBI" id="CHEBI:29105"/>
        <label>2</label>
    </ligand>
</feature>
<keyword evidence="2 8" id="KW-0235">DNA replication</keyword>
<protein>
    <recommendedName>
        <fullName evidence="8">Probable replication restart protein PriA</fullName>
    </recommendedName>
    <alternativeName>
        <fullName evidence="8">Putative ATP-dependent DNA helicase PriA</fullName>
    </alternativeName>
</protein>
<keyword evidence="11" id="KW-1185">Reference proteome</keyword>
<comment type="subunit">
    <text evidence="8">Component of the replication restart primosome.</text>
</comment>
<dbReference type="Gene3D" id="3.40.50.300">
    <property type="entry name" value="P-loop containing nucleotide triphosphate hydrolases"/>
    <property type="match status" value="1"/>
</dbReference>
<evidence type="ECO:0000313" key="11">
    <source>
        <dbReference type="Proteomes" id="UP000826651"/>
    </source>
</evidence>
<dbReference type="EMBL" id="JAGSHT010000002">
    <property type="protein sequence ID" value="MBZ2195134.1"/>
    <property type="molecule type" value="Genomic_DNA"/>
</dbReference>
<evidence type="ECO:0000313" key="10">
    <source>
        <dbReference type="EMBL" id="MBZ2195134.1"/>
    </source>
</evidence>
<evidence type="ECO:0000256" key="6">
    <source>
        <dbReference type="ARBA" id="ARBA00022840"/>
    </source>
</evidence>
<feature type="binding site" evidence="8">
    <location>
        <position position="441"/>
    </location>
    <ligand>
        <name>Zn(2+)</name>
        <dbReference type="ChEBI" id="CHEBI:29105"/>
        <label>1</label>
    </ligand>
</feature>
<organism evidence="10 11">
    <name type="scientific">Occultella gossypii</name>
    <dbReference type="NCBI Taxonomy" id="2800820"/>
    <lineage>
        <taxon>Bacteria</taxon>
        <taxon>Bacillati</taxon>
        <taxon>Actinomycetota</taxon>
        <taxon>Actinomycetes</taxon>
        <taxon>Micrococcales</taxon>
        <taxon>Ruaniaceae</taxon>
        <taxon>Occultella</taxon>
    </lineage>
</organism>
<accession>A0ABS7S455</accession>
<evidence type="ECO:0000256" key="1">
    <source>
        <dbReference type="ARBA" id="ARBA00022515"/>
    </source>
</evidence>
<comment type="caution">
    <text evidence="8">As this protein does not have any detectable helicase domains, it probably does not have helicase activity.</text>
</comment>
<evidence type="ECO:0000256" key="5">
    <source>
        <dbReference type="ARBA" id="ARBA00022833"/>
    </source>
</evidence>
<comment type="cofactor">
    <cofactor evidence="8">
        <name>Zn(2+)</name>
        <dbReference type="ChEBI" id="CHEBI:29105"/>
    </cofactor>
    <text evidence="8">Binds 2 zinc ions per subunit.</text>
</comment>
<feature type="binding site" evidence="8">
    <location>
        <position position="480"/>
    </location>
    <ligand>
        <name>Zn(2+)</name>
        <dbReference type="ChEBI" id="CHEBI:29105"/>
        <label>1</label>
    </ligand>
</feature>
<name>A0ABS7S455_9MICO</name>
<comment type="function">
    <text evidence="8">Initiates the restart of stalled replication forks, which reloads the replicative helicase on sites other than the origin of replication. Recognizes and binds to abandoned replication forks and remodels them to uncover a helicase loading site. Promotes assembly of the primosome at these replication forks.</text>
</comment>
<dbReference type="Pfam" id="PF17764">
    <property type="entry name" value="PriA_3primeBD"/>
    <property type="match status" value="1"/>
</dbReference>
<dbReference type="InterPro" id="IPR041222">
    <property type="entry name" value="PriA_3primeBD"/>
</dbReference>
<feature type="binding site" evidence="8">
    <location>
        <position position="450"/>
    </location>
    <ligand>
        <name>Zn(2+)</name>
        <dbReference type="ChEBI" id="CHEBI:29105"/>
        <label>2</label>
    </ligand>
</feature>
<feature type="binding site" evidence="8">
    <location>
        <position position="444"/>
    </location>
    <ligand>
        <name>Zn(2+)</name>
        <dbReference type="ChEBI" id="CHEBI:29105"/>
        <label>1</label>
    </ligand>
</feature>
<keyword evidence="4 8" id="KW-0547">Nucleotide-binding</keyword>
<keyword evidence="5 8" id="KW-0862">Zinc</keyword>
<evidence type="ECO:0000259" key="9">
    <source>
        <dbReference type="Pfam" id="PF17764"/>
    </source>
</evidence>